<proteinExistence type="predicted"/>
<evidence type="ECO:0000313" key="1">
    <source>
        <dbReference type="EMBL" id="KCW60317.1"/>
    </source>
</evidence>
<reference evidence="1" key="1">
    <citation type="submission" date="2013-07" db="EMBL/GenBank/DDBJ databases">
        <title>The genome of Eucalyptus grandis.</title>
        <authorList>
            <person name="Schmutz J."/>
            <person name="Hayes R."/>
            <person name="Myburg A."/>
            <person name="Tuskan G."/>
            <person name="Grattapaglia D."/>
            <person name="Rokhsar D.S."/>
        </authorList>
    </citation>
    <scope>NUCLEOTIDE SEQUENCE</scope>
    <source>
        <tissue evidence="1">Leaf extractions</tissue>
    </source>
</reference>
<name>A0A059B251_EUCGR</name>
<dbReference type="InParanoid" id="A0A059B251"/>
<organism evidence="1">
    <name type="scientific">Eucalyptus grandis</name>
    <name type="common">Flooded gum</name>
    <dbReference type="NCBI Taxonomy" id="71139"/>
    <lineage>
        <taxon>Eukaryota</taxon>
        <taxon>Viridiplantae</taxon>
        <taxon>Streptophyta</taxon>
        <taxon>Embryophyta</taxon>
        <taxon>Tracheophyta</taxon>
        <taxon>Spermatophyta</taxon>
        <taxon>Magnoliopsida</taxon>
        <taxon>eudicotyledons</taxon>
        <taxon>Gunneridae</taxon>
        <taxon>Pentapetalae</taxon>
        <taxon>rosids</taxon>
        <taxon>malvids</taxon>
        <taxon>Myrtales</taxon>
        <taxon>Myrtaceae</taxon>
        <taxon>Myrtoideae</taxon>
        <taxon>Eucalypteae</taxon>
        <taxon>Eucalyptus</taxon>
    </lineage>
</organism>
<gene>
    <name evidence="1" type="ORF">EUGRSUZ_H03029</name>
</gene>
<sequence>MSQVRILCNQEQLSRALSIHGTRMSRMMPKKLLLGGKAIEWIFSDVCEQNPTTKRPANIPIKLGKLSFAQCNLN</sequence>
<dbReference type="Gramene" id="KCW60317">
    <property type="protein sequence ID" value="KCW60317"/>
    <property type="gene ID" value="EUGRSUZ_H03029"/>
</dbReference>
<dbReference type="EMBL" id="KK198760">
    <property type="protein sequence ID" value="KCW60317.1"/>
    <property type="molecule type" value="Genomic_DNA"/>
</dbReference>
<protein>
    <submittedName>
        <fullName evidence="1">Uncharacterized protein</fullName>
    </submittedName>
</protein>
<accession>A0A059B251</accession>
<dbReference type="AlphaFoldDB" id="A0A059B251"/>